<evidence type="ECO:0000313" key="8">
    <source>
        <dbReference type="Proteomes" id="UP000324091"/>
    </source>
</evidence>
<protein>
    <submittedName>
        <fullName evidence="7">Cystatin-B Stefin-B</fullName>
    </submittedName>
</protein>
<evidence type="ECO:0000256" key="5">
    <source>
        <dbReference type="ARBA" id="ARBA00022704"/>
    </source>
</evidence>
<dbReference type="Pfam" id="PF00031">
    <property type="entry name" value="Cystatin"/>
    <property type="match status" value="1"/>
</dbReference>
<evidence type="ECO:0000256" key="4">
    <source>
        <dbReference type="ARBA" id="ARBA00022690"/>
    </source>
</evidence>
<name>A0A5C6NTY2_9TELE</name>
<keyword evidence="8" id="KW-1185">Reference proteome</keyword>
<keyword evidence="3" id="KW-0963">Cytoplasm</keyword>
<dbReference type="InterPro" id="IPR000010">
    <property type="entry name" value="Cystatin_dom"/>
</dbReference>
<dbReference type="GO" id="GO:0004869">
    <property type="term" value="F:cysteine-type endopeptidase inhibitor activity"/>
    <property type="evidence" value="ECO:0007669"/>
    <property type="project" value="UniProtKB-KW"/>
</dbReference>
<reference evidence="7 8" key="1">
    <citation type="submission" date="2019-04" db="EMBL/GenBank/DDBJ databases">
        <title>Chromosome genome assembly for Takifugu flavidus.</title>
        <authorList>
            <person name="Xiao S."/>
        </authorList>
    </citation>
    <scope>NUCLEOTIDE SEQUENCE [LARGE SCALE GENOMIC DNA]</scope>
    <source>
        <strain evidence="7">HTHZ2018</strain>
        <tissue evidence="7">Muscle</tissue>
    </source>
</reference>
<organism evidence="7 8">
    <name type="scientific">Takifugu flavidus</name>
    <name type="common">sansaifugu</name>
    <dbReference type="NCBI Taxonomy" id="433684"/>
    <lineage>
        <taxon>Eukaryota</taxon>
        <taxon>Metazoa</taxon>
        <taxon>Chordata</taxon>
        <taxon>Craniata</taxon>
        <taxon>Vertebrata</taxon>
        <taxon>Euteleostomi</taxon>
        <taxon>Actinopterygii</taxon>
        <taxon>Neopterygii</taxon>
        <taxon>Teleostei</taxon>
        <taxon>Neoteleostei</taxon>
        <taxon>Acanthomorphata</taxon>
        <taxon>Eupercaria</taxon>
        <taxon>Tetraodontiformes</taxon>
        <taxon>Tetradontoidea</taxon>
        <taxon>Tetraodontidae</taxon>
        <taxon>Takifugu</taxon>
    </lineage>
</organism>
<evidence type="ECO:0000256" key="3">
    <source>
        <dbReference type="ARBA" id="ARBA00022490"/>
    </source>
</evidence>
<dbReference type="GO" id="GO:0005829">
    <property type="term" value="C:cytosol"/>
    <property type="evidence" value="ECO:0007669"/>
    <property type="project" value="TreeGrafter"/>
</dbReference>
<comment type="similarity">
    <text evidence="2">Belongs to the cystatin family.</text>
</comment>
<proteinExistence type="inferred from homology"/>
<dbReference type="Gene3D" id="3.10.450.10">
    <property type="match status" value="1"/>
</dbReference>
<evidence type="ECO:0000256" key="1">
    <source>
        <dbReference type="ARBA" id="ARBA00004496"/>
    </source>
</evidence>
<dbReference type="PANTHER" id="PTHR11414">
    <property type="entry name" value="CYSTATIN FAMILY MEMBER"/>
    <property type="match status" value="1"/>
</dbReference>
<evidence type="ECO:0000256" key="2">
    <source>
        <dbReference type="ARBA" id="ARBA00009403"/>
    </source>
</evidence>
<dbReference type="SUPFAM" id="SSF54403">
    <property type="entry name" value="Cystatin/monellin"/>
    <property type="match status" value="1"/>
</dbReference>
<accession>A0A5C6NTY2</accession>
<keyword evidence="4" id="KW-0646">Protease inhibitor</keyword>
<comment type="caution">
    <text evidence="7">The sequence shown here is derived from an EMBL/GenBank/DDBJ whole genome shotgun (WGS) entry which is preliminary data.</text>
</comment>
<dbReference type="Proteomes" id="UP000324091">
    <property type="component" value="Chromosome 17"/>
</dbReference>
<evidence type="ECO:0000313" key="7">
    <source>
        <dbReference type="EMBL" id="TWW70962.1"/>
    </source>
</evidence>
<evidence type="ECO:0000259" key="6">
    <source>
        <dbReference type="Pfam" id="PF00031"/>
    </source>
</evidence>
<dbReference type="PRINTS" id="PR00295">
    <property type="entry name" value="STEFINA"/>
</dbReference>
<gene>
    <name evidence="7" type="ORF">D4764_17G0004450</name>
</gene>
<dbReference type="InterPro" id="IPR046350">
    <property type="entry name" value="Cystatin_sf"/>
</dbReference>
<comment type="subcellular location">
    <subcellularLocation>
        <location evidence="1">Cytoplasm</location>
    </subcellularLocation>
</comment>
<sequence>METATVCVCGGWSDTMKATEEIQAKCDQLKHVIEAAEKKAFKVFKAVAYRDQIVCGTNYIVKIFVGQDLFFHVMFVETPSADGWLLLTSVIQKKDEDPLVPV</sequence>
<dbReference type="InterPro" id="IPR001713">
    <property type="entry name" value="Prot_inh_stefin"/>
</dbReference>
<keyword evidence="5" id="KW-0789">Thiol protease inhibitor</keyword>
<dbReference type="AlphaFoldDB" id="A0A5C6NTY2"/>
<feature type="domain" description="Cystatin" evidence="6">
    <location>
        <begin position="10"/>
        <end position="71"/>
    </location>
</feature>
<dbReference type="PANTHER" id="PTHR11414:SF21">
    <property type="entry name" value="CYSTATIN 14A, TANDEM DUPLICATE 1-RELATED"/>
    <property type="match status" value="1"/>
</dbReference>
<dbReference type="EMBL" id="RHFK02000009">
    <property type="protein sequence ID" value="TWW70962.1"/>
    <property type="molecule type" value="Genomic_DNA"/>
</dbReference>